<name>A0A4Y2V152_ARAVE</name>
<evidence type="ECO:0000313" key="1">
    <source>
        <dbReference type="EMBL" id="GBO18251.1"/>
    </source>
</evidence>
<sequence length="107" mass="12818">MHRAHRPVQCSGKFPYTARLHTTARLLLHCCGHFFNYRRINSFPPSTRSYSKRTFLFEFLNHFLQTLHSHLTIAFFHTLECPELLQSYWYTVIVLVQKLYKQSTVLQ</sequence>
<dbReference type="Proteomes" id="UP000499080">
    <property type="component" value="Unassembled WGS sequence"/>
</dbReference>
<proteinExistence type="predicted"/>
<dbReference type="AlphaFoldDB" id="A0A4Y2V152"/>
<evidence type="ECO:0000313" key="2">
    <source>
        <dbReference type="Proteomes" id="UP000499080"/>
    </source>
</evidence>
<protein>
    <submittedName>
        <fullName evidence="1">Uncharacterized protein</fullName>
    </submittedName>
</protein>
<keyword evidence="2" id="KW-1185">Reference proteome</keyword>
<comment type="caution">
    <text evidence="1">The sequence shown here is derived from an EMBL/GenBank/DDBJ whole genome shotgun (WGS) entry which is preliminary data.</text>
</comment>
<reference evidence="1 2" key="1">
    <citation type="journal article" date="2019" name="Sci. Rep.">
        <title>Orb-weaving spider Araneus ventricosus genome elucidates the spidroin gene catalogue.</title>
        <authorList>
            <person name="Kono N."/>
            <person name="Nakamura H."/>
            <person name="Ohtoshi R."/>
            <person name="Moran D.A.P."/>
            <person name="Shinohara A."/>
            <person name="Yoshida Y."/>
            <person name="Fujiwara M."/>
            <person name="Mori M."/>
            <person name="Tomita M."/>
            <person name="Arakawa K."/>
        </authorList>
    </citation>
    <scope>NUCLEOTIDE SEQUENCE [LARGE SCALE GENOMIC DNA]</scope>
</reference>
<accession>A0A4Y2V152</accession>
<dbReference type="EMBL" id="BGPR01041900">
    <property type="protein sequence ID" value="GBO18251.1"/>
    <property type="molecule type" value="Genomic_DNA"/>
</dbReference>
<gene>
    <name evidence="1" type="ORF">AVEN_56648_1</name>
</gene>
<organism evidence="1 2">
    <name type="scientific">Araneus ventricosus</name>
    <name type="common">Orbweaver spider</name>
    <name type="synonym">Epeira ventricosa</name>
    <dbReference type="NCBI Taxonomy" id="182803"/>
    <lineage>
        <taxon>Eukaryota</taxon>
        <taxon>Metazoa</taxon>
        <taxon>Ecdysozoa</taxon>
        <taxon>Arthropoda</taxon>
        <taxon>Chelicerata</taxon>
        <taxon>Arachnida</taxon>
        <taxon>Araneae</taxon>
        <taxon>Araneomorphae</taxon>
        <taxon>Entelegynae</taxon>
        <taxon>Araneoidea</taxon>
        <taxon>Araneidae</taxon>
        <taxon>Araneus</taxon>
    </lineage>
</organism>